<sequence>MAGKPQMHLRSVALLRALMVGHSQSVADFARRAALTRQCIDGLLKRGTCRRTTADAIAAAAGVRTLDLFRPSVSSKFADRSEDS</sequence>
<dbReference type="InterPro" id="IPR001387">
    <property type="entry name" value="Cro/C1-type_HTH"/>
</dbReference>
<dbReference type="AlphaFoldDB" id="A0A1N7CKJ4"/>
<proteinExistence type="predicted"/>
<dbReference type="Pfam" id="PF13443">
    <property type="entry name" value="HTH_26"/>
    <property type="match status" value="1"/>
</dbReference>
<evidence type="ECO:0000259" key="1">
    <source>
        <dbReference type="Pfam" id="PF13443"/>
    </source>
</evidence>
<evidence type="ECO:0000313" key="3">
    <source>
        <dbReference type="Proteomes" id="UP000186096"/>
    </source>
</evidence>
<organism evidence="2 3">
    <name type="scientific">Microbispora rosea</name>
    <dbReference type="NCBI Taxonomy" id="58117"/>
    <lineage>
        <taxon>Bacteria</taxon>
        <taxon>Bacillati</taxon>
        <taxon>Actinomycetota</taxon>
        <taxon>Actinomycetes</taxon>
        <taxon>Streptosporangiales</taxon>
        <taxon>Streptosporangiaceae</taxon>
        <taxon>Microbispora</taxon>
    </lineage>
</organism>
<protein>
    <recommendedName>
        <fullName evidence="1">HTH cro/C1-type domain-containing protein</fullName>
    </recommendedName>
</protein>
<dbReference type="Proteomes" id="UP000186096">
    <property type="component" value="Unassembled WGS sequence"/>
</dbReference>
<dbReference type="EMBL" id="FTNI01000012">
    <property type="protein sequence ID" value="SIR64090.1"/>
    <property type="molecule type" value="Genomic_DNA"/>
</dbReference>
<accession>A0A1N7CKJ4</accession>
<name>A0A1N7CKJ4_9ACTN</name>
<dbReference type="STRING" id="58117.SAMN05421833_11248"/>
<feature type="domain" description="HTH cro/C1-type" evidence="1">
    <location>
        <begin position="15"/>
        <end position="69"/>
    </location>
</feature>
<evidence type="ECO:0000313" key="2">
    <source>
        <dbReference type="EMBL" id="SIR64090.1"/>
    </source>
</evidence>
<reference evidence="3" key="1">
    <citation type="submission" date="2017-01" db="EMBL/GenBank/DDBJ databases">
        <authorList>
            <person name="Varghese N."/>
            <person name="Submissions S."/>
        </authorList>
    </citation>
    <scope>NUCLEOTIDE SEQUENCE [LARGE SCALE GENOMIC DNA]</scope>
    <source>
        <strain evidence="3">ATCC 12950</strain>
    </source>
</reference>
<gene>
    <name evidence="2" type="ORF">SAMN05421833_11248</name>
</gene>
<keyword evidence="3" id="KW-1185">Reference proteome</keyword>